<feature type="compositionally biased region" description="Basic residues" evidence="1">
    <location>
        <begin position="149"/>
        <end position="158"/>
    </location>
</feature>
<accession>A0AAE3IN54</accession>
<feature type="compositionally biased region" description="Polar residues" evidence="1">
    <location>
        <begin position="78"/>
        <end position="93"/>
    </location>
</feature>
<feature type="compositionally biased region" description="Basic and acidic residues" evidence="1">
    <location>
        <begin position="269"/>
        <end position="294"/>
    </location>
</feature>
<dbReference type="RefSeq" id="WP_263038155.1">
    <property type="nucleotide sequence ID" value="NZ_JAOTPL010000012.1"/>
</dbReference>
<dbReference type="EMBL" id="JAOTPL010000012">
    <property type="protein sequence ID" value="MCU7694669.1"/>
    <property type="molecule type" value="Genomic_DNA"/>
</dbReference>
<reference evidence="2" key="1">
    <citation type="submission" date="2022-10" db="EMBL/GenBank/DDBJ databases">
        <authorList>
            <person name="Kim H.S."/>
            <person name="Kim J.-S."/>
            <person name="Suh M.K."/>
            <person name="Eom M.K."/>
            <person name="Lee J.-S."/>
        </authorList>
    </citation>
    <scope>NUCLEOTIDE SEQUENCE</scope>
    <source>
        <strain evidence="2">LIP-5</strain>
    </source>
</reference>
<feature type="region of interest" description="Disordered" evidence="1">
    <location>
        <begin position="78"/>
        <end position="159"/>
    </location>
</feature>
<feature type="compositionally biased region" description="Basic and acidic residues" evidence="1">
    <location>
        <begin position="316"/>
        <end position="325"/>
    </location>
</feature>
<feature type="compositionally biased region" description="Basic and acidic residues" evidence="1">
    <location>
        <begin position="108"/>
        <end position="124"/>
    </location>
</feature>
<sequence>MLYKLLRDNVETGPYTKSELMGMNLHSSDFIRPDVEGSNWILANKFAELKDKIVENAPKPKYKITADGKLVEISNTTNPHNAAASENTGQPATDNAPFKRTPSPLPKKKSEAEENKDKAFDYQAKDTTGNHAKTSNTAFSGSKTEPIKPKQKKEKPVKRSGSVLKEFIIPLAILGGLFAGWSYYNSRTGNGTKETRETINDMVSDFKQDSIKSVNPNDLATATTPVTEVAVPNFDSVKVAVVPPKKNTDSIALAKKLAAARDSATAARKAAEAKQPKPEEKIAATETKPKEDTKPAPAPKTVTKEDTPKAATPAKETPKATETAKKGGSVRDYVRLDLNKPSTEGFVNAKIRVNNISKINLNVAVVRVRYLDEKSNVIKNETLQVENIPAGRSVIVGIPDNKSAAKISYGVTMLSGDDVYIMRK</sequence>
<dbReference type="AlphaFoldDB" id="A0AAE3IN54"/>
<protein>
    <submittedName>
        <fullName evidence="2">Uncharacterized protein</fullName>
    </submittedName>
</protein>
<dbReference type="Proteomes" id="UP001209317">
    <property type="component" value="Unassembled WGS sequence"/>
</dbReference>
<keyword evidence="3" id="KW-1185">Reference proteome</keyword>
<organism evidence="2 3">
    <name type="scientific">Haoranjiania flava</name>
    <dbReference type="NCBI Taxonomy" id="1856322"/>
    <lineage>
        <taxon>Bacteria</taxon>
        <taxon>Pseudomonadati</taxon>
        <taxon>Bacteroidota</taxon>
        <taxon>Chitinophagia</taxon>
        <taxon>Chitinophagales</taxon>
        <taxon>Chitinophagaceae</taxon>
        <taxon>Haoranjiania</taxon>
    </lineage>
</organism>
<evidence type="ECO:0000313" key="2">
    <source>
        <dbReference type="EMBL" id="MCU7694669.1"/>
    </source>
</evidence>
<feature type="compositionally biased region" description="Polar residues" evidence="1">
    <location>
        <begin position="125"/>
        <end position="142"/>
    </location>
</feature>
<evidence type="ECO:0000256" key="1">
    <source>
        <dbReference type="SAM" id="MobiDB-lite"/>
    </source>
</evidence>
<feature type="region of interest" description="Disordered" evidence="1">
    <location>
        <begin position="265"/>
        <end position="328"/>
    </location>
</feature>
<proteinExistence type="predicted"/>
<comment type="caution">
    <text evidence="2">The sequence shown here is derived from an EMBL/GenBank/DDBJ whole genome shotgun (WGS) entry which is preliminary data.</text>
</comment>
<evidence type="ECO:0000313" key="3">
    <source>
        <dbReference type="Proteomes" id="UP001209317"/>
    </source>
</evidence>
<name>A0AAE3IN54_9BACT</name>
<gene>
    <name evidence="2" type="ORF">OD355_09095</name>
</gene>